<dbReference type="InterPro" id="IPR017937">
    <property type="entry name" value="Thioredoxin_CS"/>
</dbReference>
<dbReference type="NCBIfam" id="TIGR00385">
    <property type="entry name" value="dsbE"/>
    <property type="match status" value="1"/>
</dbReference>
<dbReference type="InterPro" id="IPR004799">
    <property type="entry name" value="Periplasmic_diS_OxRdtase_DsbE"/>
</dbReference>
<dbReference type="AlphaFoldDB" id="A0A316G6A8"/>
<evidence type="ECO:0000256" key="2">
    <source>
        <dbReference type="ARBA" id="ARBA00007758"/>
    </source>
</evidence>
<accession>A0A316G6A8</accession>
<dbReference type="InterPro" id="IPR013766">
    <property type="entry name" value="Thioredoxin_domain"/>
</dbReference>
<evidence type="ECO:0000313" key="8">
    <source>
        <dbReference type="Proteomes" id="UP000245790"/>
    </source>
</evidence>
<dbReference type="GO" id="GO:0030288">
    <property type="term" value="C:outer membrane-bounded periplasmic space"/>
    <property type="evidence" value="ECO:0007669"/>
    <property type="project" value="InterPro"/>
</dbReference>
<protein>
    <submittedName>
        <fullName evidence="7">Cytochrome c biogenesis protein CcmG/thiol:disulfide interchange protein DsbE</fullName>
    </submittedName>
</protein>
<dbReference type="PROSITE" id="PS00194">
    <property type="entry name" value="THIOREDOXIN_1"/>
    <property type="match status" value="1"/>
</dbReference>
<dbReference type="CDD" id="cd03010">
    <property type="entry name" value="TlpA_like_DsbE"/>
    <property type="match status" value="1"/>
</dbReference>
<evidence type="ECO:0000256" key="3">
    <source>
        <dbReference type="ARBA" id="ARBA00022748"/>
    </source>
</evidence>
<evidence type="ECO:0000256" key="1">
    <source>
        <dbReference type="ARBA" id="ARBA00004383"/>
    </source>
</evidence>
<feature type="domain" description="Thioredoxin" evidence="6">
    <location>
        <begin position="38"/>
        <end position="174"/>
    </location>
</feature>
<keyword evidence="8" id="KW-1185">Reference proteome</keyword>
<organism evidence="7 8">
    <name type="scientific">Pleionea mediterranea</name>
    <dbReference type="NCBI Taxonomy" id="523701"/>
    <lineage>
        <taxon>Bacteria</taxon>
        <taxon>Pseudomonadati</taxon>
        <taxon>Pseudomonadota</taxon>
        <taxon>Gammaproteobacteria</taxon>
        <taxon>Oceanospirillales</taxon>
        <taxon>Pleioneaceae</taxon>
        <taxon>Pleionea</taxon>
    </lineage>
</organism>
<gene>
    <name evidence="7" type="ORF">C8D97_107132</name>
</gene>
<reference evidence="7 8" key="1">
    <citation type="submission" date="2018-05" db="EMBL/GenBank/DDBJ databases">
        <title>Genomic Encyclopedia of Type Strains, Phase IV (KMG-IV): sequencing the most valuable type-strain genomes for metagenomic binning, comparative biology and taxonomic classification.</title>
        <authorList>
            <person name="Goeker M."/>
        </authorList>
    </citation>
    <scope>NUCLEOTIDE SEQUENCE [LARGE SCALE GENOMIC DNA]</scope>
    <source>
        <strain evidence="7 8">DSM 25350</strain>
    </source>
</reference>
<evidence type="ECO:0000256" key="4">
    <source>
        <dbReference type="ARBA" id="ARBA00023157"/>
    </source>
</evidence>
<dbReference type="InterPro" id="IPR050553">
    <property type="entry name" value="Thioredoxin_ResA/DsbE_sf"/>
</dbReference>
<dbReference type="EMBL" id="QGGU01000007">
    <property type="protein sequence ID" value="PWK49967.1"/>
    <property type="molecule type" value="Genomic_DNA"/>
</dbReference>
<keyword evidence="3" id="KW-0201">Cytochrome c-type biogenesis</keyword>
<proteinExistence type="inferred from homology"/>
<dbReference type="GO" id="GO:0015036">
    <property type="term" value="F:disulfide oxidoreductase activity"/>
    <property type="evidence" value="ECO:0007669"/>
    <property type="project" value="InterPro"/>
</dbReference>
<comment type="caution">
    <text evidence="7">The sequence shown here is derived from an EMBL/GenBank/DDBJ whole genome shotgun (WGS) entry which is preliminary data.</text>
</comment>
<evidence type="ECO:0000313" key="7">
    <source>
        <dbReference type="EMBL" id="PWK49967.1"/>
    </source>
</evidence>
<dbReference type="InterPro" id="IPR013740">
    <property type="entry name" value="Redoxin"/>
</dbReference>
<dbReference type="Pfam" id="PF08534">
    <property type="entry name" value="Redoxin"/>
    <property type="match status" value="1"/>
</dbReference>
<evidence type="ECO:0000256" key="5">
    <source>
        <dbReference type="ARBA" id="ARBA00023284"/>
    </source>
</evidence>
<dbReference type="SUPFAM" id="SSF52833">
    <property type="entry name" value="Thioredoxin-like"/>
    <property type="match status" value="1"/>
</dbReference>
<dbReference type="PANTHER" id="PTHR42852">
    <property type="entry name" value="THIOL:DISULFIDE INTERCHANGE PROTEIN DSBE"/>
    <property type="match status" value="1"/>
</dbReference>
<evidence type="ECO:0000259" key="6">
    <source>
        <dbReference type="PROSITE" id="PS51352"/>
    </source>
</evidence>
<keyword evidence="5" id="KW-0676">Redox-active center</keyword>
<dbReference type="PROSITE" id="PS51352">
    <property type="entry name" value="THIOREDOXIN_2"/>
    <property type="match status" value="1"/>
</dbReference>
<dbReference type="OrthoDB" id="9799347at2"/>
<dbReference type="GO" id="GO:0005886">
    <property type="term" value="C:plasma membrane"/>
    <property type="evidence" value="ECO:0007669"/>
    <property type="project" value="UniProtKB-SubCell"/>
</dbReference>
<dbReference type="Gene3D" id="3.40.30.10">
    <property type="entry name" value="Glutaredoxin"/>
    <property type="match status" value="1"/>
</dbReference>
<dbReference type="InterPro" id="IPR036249">
    <property type="entry name" value="Thioredoxin-like_sf"/>
</dbReference>
<dbReference type="PANTHER" id="PTHR42852:SF6">
    <property type="entry name" value="THIOL:DISULFIDE INTERCHANGE PROTEIN DSBE"/>
    <property type="match status" value="1"/>
</dbReference>
<comment type="subcellular location">
    <subcellularLocation>
        <location evidence="1">Cell inner membrane</location>
        <topology evidence="1">Single-pass membrane protein</topology>
        <orientation evidence="1">Periplasmic side</orientation>
    </subcellularLocation>
</comment>
<comment type="similarity">
    <text evidence="2">Belongs to the thioredoxin family. DsbE subfamily.</text>
</comment>
<dbReference type="GO" id="GO:0017004">
    <property type="term" value="P:cytochrome complex assembly"/>
    <property type="evidence" value="ECO:0007669"/>
    <property type="project" value="UniProtKB-KW"/>
</dbReference>
<name>A0A316G6A8_9GAMM</name>
<dbReference type="Proteomes" id="UP000245790">
    <property type="component" value="Unassembled WGS sequence"/>
</dbReference>
<sequence>MQSNASKKLILPLLIVVALLGGLFYSALNKEKQLVPSMRSDKPLPEFSAKVLLGTKQVNSKDIRGDYWLLNFWGSWCPTCYVEHPFLMKLKQQGVTIIGVNYKDTEQDAKRFLETQGNPYKFSFFDPKGYIAIDMGITAAPETFLISPEGKVIFHRIGEMNERVYNSAILPLINGSN</sequence>
<dbReference type="RefSeq" id="WP_109763749.1">
    <property type="nucleotide sequence ID" value="NZ_QGGU01000007.1"/>
</dbReference>
<keyword evidence="4" id="KW-1015">Disulfide bond</keyword>